<evidence type="ECO:0000313" key="2">
    <source>
        <dbReference type="Proteomes" id="UP000886501"/>
    </source>
</evidence>
<sequence>MIYILRKYSNHGRRYFSACLLDHCQVMLNSLQATGWCFLELAGGAFKNARPEPTQQSNPTAPPLISSVHGMSGSPESTYGSHRTAINSPNACSPRRPGPALGRAIDLSSMGGLVTEAKMTSPSCPWSRLLLNLGKTTNHKPCSVTRRNSRRPVGRPSNVRSSDPQCRRYIPEAVQIRRPKPTCSWKLICLTNNTLSPPFST</sequence>
<gene>
    <name evidence="1" type="ORF">BDM02DRAFT_3016746</name>
</gene>
<proteinExistence type="predicted"/>
<dbReference type="Proteomes" id="UP000886501">
    <property type="component" value="Unassembled WGS sequence"/>
</dbReference>
<evidence type="ECO:0000313" key="1">
    <source>
        <dbReference type="EMBL" id="KAF9646454.1"/>
    </source>
</evidence>
<comment type="caution">
    <text evidence="1">The sequence shown here is derived from an EMBL/GenBank/DDBJ whole genome shotgun (WGS) entry which is preliminary data.</text>
</comment>
<keyword evidence="2" id="KW-1185">Reference proteome</keyword>
<accession>A0ACB6ZAD8</accession>
<name>A0ACB6ZAD8_THEGA</name>
<reference evidence="1" key="1">
    <citation type="submission" date="2019-10" db="EMBL/GenBank/DDBJ databases">
        <authorList>
            <consortium name="DOE Joint Genome Institute"/>
            <person name="Kuo A."/>
            <person name="Miyauchi S."/>
            <person name="Kiss E."/>
            <person name="Drula E."/>
            <person name="Kohler A."/>
            <person name="Sanchez-Garcia M."/>
            <person name="Andreopoulos B."/>
            <person name="Barry K.W."/>
            <person name="Bonito G."/>
            <person name="Buee M."/>
            <person name="Carver A."/>
            <person name="Chen C."/>
            <person name="Cichocki N."/>
            <person name="Clum A."/>
            <person name="Culley D."/>
            <person name="Crous P.W."/>
            <person name="Fauchery L."/>
            <person name="Girlanda M."/>
            <person name="Hayes R."/>
            <person name="Keri Z."/>
            <person name="Labutti K."/>
            <person name="Lipzen A."/>
            <person name="Lombard V."/>
            <person name="Magnuson J."/>
            <person name="Maillard F."/>
            <person name="Morin E."/>
            <person name="Murat C."/>
            <person name="Nolan M."/>
            <person name="Ohm R."/>
            <person name="Pangilinan J."/>
            <person name="Pereira M."/>
            <person name="Perotto S."/>
            <person name="Peter M."/>
            <person name="Riley R."/>
            <person name="Sitrit Y."/>
            <person name="Stielow B."/>
            <person name="Szollosi G."/>
            <person name="Zifcakova L."/>
            <person name="Stursova M."/>
            <person name="Spatafora J.W."/>
            <person name="Tedersoo L."/>
            <person name="Vaario L.-M."/>
            <person name="Yamada A."/>
            <person name="Yan M."/>
            <person name="Wang P."/>
            <person name="Xu J."/>
            <person name="Bruns T."/>
            <person name="Baldrian P."/>
            <person name="Vilgalys R."/>
            <person name="Henrissat B."/>
            <person name="Grigoriev I.V."/>
            <person name="Hibbett D."/>
            <person name="Nagy L.G."/>
            <person name="Martin F.M."/>
        </authorList>
    </citation>
    <scope>NUCLEOTIDE SEQUENCE</scope>
    <source>
        <strain evidence="1">P2</strain>
    </source>
</reference>
<protein>
    <submittedName>
        <fullName evidence="1">Uncharacterized protein</fullName>
    </submittedName>
</protein>
<organism evidence="1 2">
    <name type="scientific">Thelephora ganbajun</name>
    <name type="common">Ganba fungus</name>
    <dbReference type="NCBI Taxonomy" id="370292"/>
    <lineage>
        <taxon>Eukaryota</taxon>
        <taxon>Fungi</taxon>
        <taxon>Dikarya</taxon>
        <taxon>Basidiomycota</taxon>
        <taxon>Agaricomycotina</taxon>
        <taxon>Agaricomycetes</taxon>
        <taxon>Thelephorales</taxon>
        <taxon>Thelephoraceae</taxon>
        <taxon>Thelephora</taxon>
    </lineage>
</organism>
<reference evidence="1" key="2">
    <citation type="journal article" date="2020" name="Nat. Commun.">
        <title>Large-scale genome sequencing of mycorrhizal fungi provides insights into the early evolution of symbiotic traits.</title>
        <authorList>
            <person name="Miyauchi S."/>
            <person name="Kiss E."/>
            <person name="Kuo A."/>
            <person name="Drula E."/>
            <person name="Kohler A."/>
            <person name="Sanchez-Garcia M."/>
            <person name="Morin E."/>
            <person name="Andreopoulos B."/>
            <person name="Barry K.W."/>
            <person name="Bonito G."/>
            <person name="Buee M."/>
            <person name="Carver A."/>
            <person name="Chen C."/>
            <person name="Cichocki N."/>
            <person name="Clum A."/>
            <person name="Culley D."/>
            <person name="Crous P.W."/>
            <person name="Fauchery L."/>
            <person name="Girlanda M."/>
            <person name="Hayes R.D."/>
            <person name="Keri Z."/>
            <person name="LaButti K."/>
            <person name="Lipzen A."/>
            <person name="Lombard V."/>
            <person name="Magnuson J."/>
            <person name="Maillard F."/>
            <person name="Murat C."/>
            <person name="Nolan M."/>
            <person name="Ohm R.A."/>
            <person name="Pangilinan J."/>
            <person name="Pereira M.F."/>
            <person name="Perotto S."/>
            <person name="Peter M."/>
            <person name="Pfister S."/>
            <person name="Riley R."/>
            <person name="Sitrit Y."/>
            <person name="Stielow J.B."/>
            <person name="Szollosi G."/>
            <person name="Zifcakova L."/>
            <person name="Stursova M."/>
            <person name="Spatafora J.W."/>
            <person name="Tedersoo L."/>
            <person name="Vaario L.M."/>
            <person name="Yamada A."/>
            <person name="Yan M."/>
            <person name="Wang P."/>
            <person name="Xu J."/>
            <person name="Bruns T."/>
            <person name="Baldrian P."/>
            <person name="Vilgalys R."/>
            <person name="Dunand C."/>
            <person name="Henrissat B."/>
            <person name="Grigoriev I.V."/>
            <person name="Hibbett D."/>
            <person name="Nagy L.G."/>
            <person name="Martin F.M."/>
        </authorList>
    </citation>
    <scope>NUCLEOTIDE SEQUENCE</scope>
    <source>
        <strain evidence="1">P2</strain>
    </source>
</reference>
<dbReference type="EMBL" id="MU118057">
    <property type="protein sequence ID" value="KAF9646454.1"/>
    <property type="molecule type" value="Genomic_DNA"/>
</dbReference>